<evidence type="ECO:0000313" key="1">
    <source>
        <dbReference type="EMBL" id="VDC50171.1"/>
    </source>
</evidence>
<evidence type="ECO:0000313" key="2">
    <source>
        <dbReference type="Proteomes" id="UP000289220"/>
    </source>
</evidence>
<name>A0A7Z8Y413_9CAUL</name>
<dbReference type="Proteomes" id="UP000289220">
    <property type="component" value="Unassembled WGS sequence"/>
</dbReference>
<protein>
    <submittedName>
        <fullName evidence="1">Uncharacterized protein</fullName>
    </submittedName>
</protein>
<sequence>MKPFQMAAGDEPPVTPRMAVLSSLPTQTAVTKPPV</sequence>
<organism evidence="1 2">
    <name type="scientific">Brevundimonas mediterranea</name>
    <dbReference type="NCBI Taxonomy" id="74329"/>
    <lineage>
        <taxon>Bacteria</taxon>
        <taxon>Pseudomonadati</taxon>
        <taxon>Pseudomonadota</taxon>
        <taxon>Alphaproteobacteria</taxon>
        <taxon>Caulobacterales</taxon>
        <taxon>Caulobacteraceae</taxon>
        <taxon>Brevundimonas</taxon>
    </lineage>
</organism>
<dbReference type="EMBL" id="UXHF01000030">
    <property type="protein sequence ID" value="VDC50171.1"/>
    <property type="molecule type" value="Genomic_DNA"/>
</dbReference>
<reference evidence="1 2" key="1">
    <citation type="submission" date="2018-11" db="EMBL/GenBank/DDBJ databases">
        <authorList>
            <person name="Peiro R."/>
            <person name="Begona"/>
            <person name="Cbmso G."/>
            <person name="Lopez M."/>
            <person name="Gonzalez S."/>
            <person name="Sacristan E."/>
            <person name="Castillo E."/>
        </authorList>
    </citation>
    <scope>NUCLEOTIDE SEQUENCE [LARGE SCALE GENOMIC DNA]</scope>
    <source>
        <strain evidence="1">Brev_genome</strain>
    </source>
</reference>
<gene>
    <name evidence="1" type="ORF">BREV_BREV_01740</name>
</gene>
<dbReference type="AlphaFoldDB" id="A0A7Z8Y413"/>
<proteinExistence type="predicted"/>
<comment type="caution">
    <text evidence="1">The sequence shown here is derived from an EMBL/GenBank/DDBJ whole genome shotgun (WGS) entry which is preliminary data.</text>
</comment>
<accession>A0A7Z8Y413</accession>
<keyword evidence="2" id="KW-1185">Reference proteome</keyword>